<protein>
    <recommendedName>
        <fullName evidence="6">G-protein coupled receptors family 1 profile domain-containing protein</fullName>
    </recommendedName>
</protein>
<feature type="transmembrane region" description="Helical" evidence="5">
    <location>
        <begin position="239"/>
        <end position="263"/>
    </location>
</feature>
<feature type="transmembrane region" description="Helical" evidence="5">
    <location>
        <begin position="148"/>
        <end position="168"/>
    </location>
</feature>
<reference evidence="7 8" key="1">
    <citation type="submission" date="2019-01" db="EMBL/GenBank/DDBJ databases">
        <title>A draft genome assembly of the solar-powered sea slug Elysia chlorotica.</title>
        <authorList>
            <person name="Cai H."/>
            <person name="Li Q."/>
            <person name="Fang X."/>
            <person name="Li J."/>
            <person name="Curtis N.E."/>
            <person name="Altenburger A."/>
            <person name="Shibata T."/>
            <person name="Feng M."/>
            <person name="Maeda T."/>
            <person name="Schwartz J.A."/>
            <person name="Shigenobu S."/>
            <person name="Lundholm N."/>
            <person name="Nishiyama T."/>
            <person name="Yang H."/>
            <person name="Hasebe M."/>
            <person name="Li S."/>
            <person name="Pierce S.K."/>
            <person name="Wang J."/>
        </authorList>
    </citation>
    <scope>NUCLEOTIDE SEQUENCE [LARGE SCALE GENOMIC DNA]</scope>
    <source>
        <strain evidence="7">EC2010</strain>
        <tissue evidence="7">Whole organism of an adult</tissue>
    </source>
</reference>
<evidence type="ECO:0000313" key="8">
    <source>
        <dbReference type="Proteomes" id="UP000271974"/>
    </source>
</evidence>
<dbReference type="OrthoDB" id="6097895at2759"/>
<dbReference type="PANTHER" id="PTHR46641">
    <property type="entry name" value="FMRFAMIDE RECEPTOR-RELATED"/>
    <property type="match status" value="1"/>
</dbReference>
<feature type="transmembrane region" description="Helical" evidence="5">
    <location>
        <begin position="188"/>
        <end position="209"/>
    </location>
</feature>
<evidence type="ECO:0000256" key="5">
    <source>
        <dbReference type="SAM" id="Phobius"/>
    </source>
</evidence>
<dbReference type="InterPro" id="IPR052954">
    <property type="entry name" value="GPCR-Ligand_Int"/>
</dbReference>
<dbReference type="PROSITE" id="PS50262">
    <property type="entry name" value="G_PROTEIN_RECEP_F1_2"/>
    <property type="match status" value="1"/>
</dbReference>
<dbReference type="EMBL" id="RQTK01000161">
    <property type="protein sequence ID" value="RUS85710.1"/>
    <property type="molecule type" value="Genomic_DNA"/>
</dbReference>
<dbReference type="InterPro" id="IPR017452">
    <property type="entry name" value="GPCR_Rhodpsn_7TM"/>
</dbReference>
<organism evidence="7 8">
    <name type="scientific">Elysia chlorotica</name>
    <name type="common">Eastern emerald elysia</name>
    <name type="synonym">Sea slug</name>
    <dbReference type="NCBI Taxonomy" id="188477"/>
    <lineage>
        <taxon>Eukaryota</taxon>
        <taxon>Metazoa</taxon>
        <taxon>Spiralia</taxon>
        <taxon>Lophotrochozoa</taxon>
        <taxon>Mollusca</taxon>
        <taxon>Gastropoda</taxon>
        <taxon>Heterobranchia</taxon>
        <taxon>Euthyneura</taxon>
        <taxon>Panpulmonata</taxon>
        <taxon>Sacoglossa</taxon>
        <taxon>Placobranchoidea</taxon>
        <taxon>Plakobranchidae</taxon>
        <taxon>Elysia</taxon>
    </lineage>
</organism>
<accession>A0A433TVV4</accession>
<dbReference type="Gene3D" id="1.20.1070.10">
    <property type="entry name" value="Rhodopsin 7-helix transmembrane proteins"/>
    <property type="match status" value="1"/>
</dbReference>
<feature type="transmembrane region" description="Helical" evidence="5">
    <location>
        <begin position="64"/>
        <end position="82"/>
    </location>
</feature>
<feature type="transmembrane region" description="Helical" evidence="5">
    <location>
        <begin position="102"/>
        <end position="127"/>
    </location>
</feature>
<evidence type="ECO:0000256" key="2">
    <source>
        <dbReference type="ARBA" id="ARBA00022692"/>
    </source>
</evidence>
<evidence type="ECO:0000256" key="3">
    <source>
        <dbReference type="ARBA" id="ARBA00022989"/>
    </source>
</evidence>
<evidence type="ECO:0000259" key="6">
    <source>
        <dbReference type="PROSITE" id="PS50262"/>
    </source>
</evidence>
<dbReference type="PANTHER" id="PTHR46641:SF2">
    <property type="entry name" value="FMRFAMIDE RECEPTOR"/>
    <property type="match status" value="1"/>
</dbReference>
<comment type="caution">
    <text evidence="7">The sequence shown here is derived from an EMBL/GenBank/DDBJ whole genome shotgun (WGS) entry which is preliminary data.</text>
</comment>
<feature type="domain" description="G-protein coupled receptors family 1 profile" evidence="6">
    <location>
        <begin position="45"/>
        <end position="299"/>
    </location>
</feature>
<dbReference type="SUPFAM" id="SSF81321">
    <property type="entry name" value="Family A G protein-coupled receptor-like"/>
    <property type="match status" value="1"/>
</dbReference>
<keyword evidence="8" id="KW-1185">Reference proteome</keyword>
<evidence type="ECO:0000256" key="4">
    <source>
        <dbReference type="ARBA" id="ARBA00023136"/>
    </source>
</evidence>
<proteinExistence type="predicted"/>
<dbReference type="GO" id="GO:0016020">
    <property type="term" value="C:membrane"/>
    <property type="evidence" value="ECO:0007669"/>
    <property type="project" value="UniProtKB-SubCell"/>
</dbReference>
<keyword evidence="2 5" id="KW-0812">Transmembrane</keyword>
<keyword evidence="3 5" id="KW-1133">Transmembrane helix</keyword>
<name>A0A433TVV4_ELYCH</name>
<dbReference type="AlphaFoldDB" id="A0A433TVV4"/>
<evidence type="ECO:0000313" key="7">
    <source>
        <dbReference type="EMBL" id="RUS85710.1"/>
    </source>
</evidence>
<sequence>MDFYNQSNHSATGSTSLTHDPIWDIISIVNFFFVGGPLCLLGMCTNIANIIVYTKMGFLETANVNFLVLSVFDFFYSLFAFLLRACFNTLLRDLSIGPRLRYVSHCVSIAIVAFIGGSAMMTALIATERCICVIFPLKLKTLLTQRRSLCLTLTVVFYHAAFLTLIYSDPGPPYDAHPEKLSFYYFSMYVIPSTTCFFIVIITTAILAIKLRRNQRWRRETTTQGGKASVKEDKLVKTIVAICTLFIICSFPNASMFIAQIVYPPLRYGTSDLRAVTLRIFDLSFIFQSVSASVNIFFYYRMSSKYKKAFSVCFAWCAMRKTNTSHAMKTKNFD</sequence>
<gene>
    <name evidence="7" type="ORF">EGW08_006504</name>
</gene>
<feature type="transmembrane region" description="Helical" evidence="5">
    <location>
        <begin position="25"/>
        <end position="52"/>
    </location>
</feature>
<comment type="subcellular location">
    <subcellularLocation>
        <location evidence="1">Membrane</location>
    </subcellularLocation>
</comment>
<feature type="transmembrane region" description="Helical" evidence="5">
    <location>
        <begin position="283"/>
        <end position="300"/>
    </location>
</feature>
<keyword evidence="4 5" id="KW-0472">Membrane</keyword>
<evidence type="ECO:0000256" key="1">
    <source>
        <dbReference type="ARBA" id="ARBA00004370"/>
    </source>
</evidence>
<dbReference type="Proteomes" id="UP000271974">
    <property type="component" value="Unassembled WGS sequence"/>
</dbReference>